<name>Q6TXF9_RAT</name>
<dbReference type="AGR" id="RGD:1595918"/>
<evidence type="ECO:0007829" key="5">
    <source>
        <dbReference type="PeptideAtlas" id="Q6TXF9"/>
    </source>
</evidence>
<reference evidence="2 3" key="2">
    <citation type="journal article" date="2004" name="Nature">
        <title>Genome sequence of the Brown Norway rat yields insights into mammalian evolution.</title>
        <authorList>
            <consortium name="Rat Genome Sequencing Project Consortium"/>
            <person name="Gibbs R.A."/>
            <person name="Weinstock G.M."/>
            <person name="Metzker M.L."/>
            <person name="Muzny D.M."/>
            <person name="Sodergren E.J."/>
            <person name="Scherer S."/>
            <person name="Scott G."/>
            <person name="Steffen D."/>
            <person name="Worley K.C."/>
            <person name="Burch P.E."/>
            <person name="Okwuonu G."/>
            <person name="Hines S."/>
            <person name="Lewis L."/>
            <person name="Deramo C."/>
            <person name="Delgado O."/>
            <person name="Dugan-Rocha S."/>
            <person name="Miner G."/>
            <person name="Morgan M."/>
            <person name="Hawes A."/>
            <person name="Gill R."/>
            <person name="Holt R.A."/>
            <person name="Adams M.D."/>
            <person name="Amanatides P.G."/>
            <person name="Baden-Tillson H."/>
            <person name="Barnstead M."/>
            <person name="Chin S."/>
            <person name="Evans C.A."/>
            <person name="Ferriera S."/>
            <person name="Fosler C."/>
            <person name="Glodek A."/>
            <person name="Gu Z."/>
            <person name="Jennings D."/>
            <person name="Kraft C.L."/>
            <person name="Nguyen T."/>
            <person name="Pfannkoch C.M."/>
            <person name="Sitter C."/>
            <person name="Sutton G.G."/>
            <person name="Venter J.C."/>
            <person name="Woodage T."/>
            <person name="Smith D."/>
            <person name="Lee H.-M."/>
            <person name="Gustafson E."/>
            <person name="Cahill P."/>
            <person name="Kana A."/>
            <person name="Doucette-Stamm L."/>
            <person name="Weinstock K."/>
            <person name="Fechtel K."/>
            <person name="Weiss R.B."/>
            <person name="Dunn D.M."/>
            <person name="Green E.D."/>
            <person name="Blakesley R.W."/>
            <person name="Bouffard G.G."/>
            <person name="De Jong P.J."/>
            <person name="Osoegawa K."/>
            <person name="Zhu B."/>
            <person name="Marra M."/>
            <person name="Schein J."/>
            <person name="Bosdet I."/>
            <person name="Fjell C."/>
            <person name="Jones S."/>
            <person name="Krzywinski M."/>
            <person name="Mathewson C."/>
            <person name="Siddiqui A."/>
            <person name="Wye N."/>
            <person name="McPherson J."/>
            <person name="Zhao S."/>
            <person name="Fraser C.M."/>
            <person name="Shetty J."/>
            <person name="Shatsman S."/>
            <person name="Geer K."/>
            <person name="Chen Y."/>
            <person name="Abramzon S."/>
            <person name="Nierman W.C."/>
            <person name="Havlak P.H."/>
            <person name="Chen R."/>
            <person name="Durbin K.J."/>
            <person name="Egan A."/>
            <person name="Ren Y."/>
            <person name="Song X.-Z."/>
            <person name="Li B."/>
            <person name="Liu Y."/>
            <person name="Qin X."/>
            <person name="Cawley S."/>
            <person name="Cooney A.J."/>
            <person name="D'Souza L.M."/>
            <person name="Martin K."/>
            <person name="Wu J.Q."/>
            <person name="Gonzalez-Garay M.L."/>
            <person name="Jackson A.R."/>
            <person name="Kalafus K.J."/>
            <person name="McLeod M.P."/>
            <person name="Milosavljevic A."/>
            <person name="Virk D."/>
            <person name="Volkov A."/>
            <person name="Wheeler D.A."/>
            <person name="Zhang Z."/>
            <person name="Bailey J.A."/>
            <person name="Eichler E.E."/>
            <person name="Tuzun E."/>
            <person name="Birney E."/>
            <person name="Mongin E."/>
            <person name="Ureta-Vidal A."/>
            <person name="Woodwark C."/>
            <person name="Zdobnov E."/>
            <person name="Bork P."/>
            <person name="Suyama M."/>
            <person name="Torrents D."/>
            <person name="Alexandersson M."/>
            <person name="Trask B.J."/>
            <person name="Young J.M."/>
            <person name="Huang H."/>
            <person name="Wang H."/>
            <person name="Xing H."/>
            <person name="Daniels S."/>
            <person name="Gietzen D."/>
            <person name="Schmidt J."/>
            <person name="Stevens K."/>
            <person name="Vitt U."/>
            <person name="Wingrove J."/>
            <person name="Camara F."/>
            <person name="Mar Alba M."/>
            <person name="Abril J.F."/>
            <person name="Guigo R."/>
            <person name="Smit A."/>
            <person name="Dubchak I."/>
            <person name="Rubin E.M."/>
            <person name="Couronne O."/>
            <person name="Poliakov A."/>
            <person name="Huebner N."/>
            <person name="Ganten D."/>
            <person name="Goesele C."/>
            <person name="Hummel O."/>
            <person name="Kreitler T."/>
            <person name="Lee Y.-A."/>
            <person name="Monti J."/>
            <person name="Schulz H."/>
            <person name="Zimdahl H."/>
            <person name="Himmelbauer H."/>
            <person name="Lehrach H."/>
            <person name="Jacob H.J."/>
            <person name="Bromberg S."/>
            <person name="Gullings-Handley J."/>
            <person name="Jensen-Seaman M.I."/>
            <person name="Kwitek A.E."/>
            <person name="Lazar J."/>
            <person name="Pasko D."/>
            <person name="Tonellato P.J."/>
            <person name="Twigger S."/>
            <person name="Ponting C.P."/>
            <person name="Duarte J.M."/>
            <person name="Rice S."/>
            <person name="Goodstadt L."/>
            <person name="Beatson S.A."/>
            <person name="Emes R.D."/>
            <person name="Winter E.E."/>
            <person name="Webber C."/>
            <person name="Brandt P."/>
            <person name="Nyakatura G."/>
            <person name="Adetobi M."/>
            <person name="Chiaromonte F."/>
            <person name="Elnitski L."/>
            <person name="Eswara P."/>
            <person name="Hardison R.C."/>
            <person name="Hou M."/>
            <person name="Kolbe D."/>
            <person name="Makova K."/>
            <person name="Miller W."/>
            <person name="Nekrutenko A."/>
            <person name="Riemer C."/>
            <person name="Schwartz S."/>
            <person name="Taylor J."/>
            <person name="Yang S."/>
            <person name="Zhang Y."/>
            <person name="Lindpaintner K."/>
            <person name="Andrews T.D."/>
            <person name="Caccamo M."/>
            <person name="Clamp M."/>
            <person name="Clarke L."/>
            <person name="Curwen V."/>
            <person name="Durbin R.M."/>
            <person name="Eyras E."/>
            <person name="Searle S.M."/>
            <person name="Cooper G.M."/>
            <person name="Batzoglou S."/>
            <person name="Brudno M."/>
            <person name="Sidow A."/>
            <person name="Stone E.A."/>
            <person name="Payseur B.A."/>
            <person name="Bourque G."/>
            <person name="Lopez-Otin C."/>
            <person name="Puente X.S."/>
            <person name="Chakrabarti K."/>
            <person name="Chatterji S."/>
            <person name="Dewey C."/>
            <person name="Pachter L."/>
            <person name="Bray N."/>
            <person name="Yap V.B."/>
            <person name="Caspi A."/>
            <person name="Tesler G."/>
            <person name="Pevzner P.A."/>
            <person name="Haussler D."/>
            <person name="Roskin K.M."/>
            <person name="Baertsch R."/>
            <person name="Clawson H."/>
            <person name="Furey T.S."/>
            <person name="Hinrichs A.S."/>
            <person name="Karolchik D."/>
            <person name="Kent W.J."/>
            <person name="Rosenbloom K.R."/>
            <person name="Trumbower H."/>
            <person name="Weirauch M."/>
            <person name="Cooper D.N."/>
            <person name="Stenson P.D."/>
            <person name="Ma B."/>
            <person name="Brent M."/>
            <person name="Arumugam M."/>
            <person name="Shteynberg D."/>
            <person name="Copley R.R."/>
            <person name="Taylor M.S."/>
            <person name="Riethman H."/>
            <person name="Mudunuri U."/>
            <person name="Peterson J."/>
            <person name="Guyer M."/>
            <person name="Felsenfeld A."/>
            <person name="Old S."/>
            <person name="Mockrin S."/>
            <person name="Collins F.S."/>
        </authorList>
    </citation>
    <scope>NUCLEOTIDE SEQUENCE [LARGE SCALE GENOMIC DNA]</scope>
    <source>
        <strain evidence="2 3">Brown Norway</strain>
    </source>
</reference>
<proteinExistence type="evidence at protein level"/>
<organism evidence="1">
    <name type="scientific">Rattus norvegicus</name>
    <name type="common">Rat</name>
    <dbReference type="NCBI Taxonomy" id="10116"/>
    <lineage>
        <taxon>Eukaryota</taxon>
        <taxon>Metazoa</taxon>
        <taxon>Chordata</taxon>
        <taxon>Craniata</taxon>
        <taxon>Vertebrata</taxon>
        <taxon>Euteleostomi</taxon>
        <taxon>Mammalia</taxon>
        <taxon>Eutheria</taxon>
        <taxon>Euarchontoglires</taxon>
        <taxon>Glires</taxon>
        <taxon>Rodentia</taxon>
        <taxon>Myomorpha</taxon>
        <taxon>Muroidea</taxon>
        <taxon>Muridae</taxon>
        <taxon>Murinae</taxon>
        <taxon>Rattus</taxon>
    </lineage>
</organism>
<dbReference type="Proteomes" id="UP000002494">
    <property type="component" value="Chromosome 10"/>
</dbReference>
<dbReference type="GeneTree" id="ENSGT00940000155300"/>
<evidence type="ECO:0000313" key="4">
    <source>
        <dbReference type="RGD" id="1595918"/>
    </source>
</evidence>
<keyword evidence="3" id="KW-1185">Reference proteome</keyword>
<dbReference type="Ensembl" id="ENSRNOT00000052412.3">
    <property type="protein sequence ID" value="ENSRNOP00000077710.1"/>
    <property type="gene ID" value="ENSRNOG00000003041.10"/>
</dbReference>
<gene>
    <name evidence="2 4" type="primary">Smg6</name>
</gene>
<protein>
    <submittedName>
        <fullName evidence="1">LRRGT00040</fullName>
    </submittedName>
    <submittedName>
        <fullName evidence="2">SMG6 nonsense mediated mRNA decay factor</fullName>
    </submittedName>
</protein>
<dbReference type="EMBL" id="AY383695">
    <property type="protein sequence ID" value="AAQ96253.1"/>
    <property type="molecule type" value="mRNA"/>
</dbReference>
<keyword evidence="5" id="KW-1267">Proteomics identification</keyword>
<dbReference type="HOGENOM" id="CLU_1610249_0_0_1"/>
<sequence>MTKKQVGEERVYPAYTSTLLFITKGSQDWNSSRGFPVWDSLFLESEFSLADPLPKLTHPWLLQKCFPLFVCVRVIAADCKRVTVLKYFLEALCGQEEPLLAFKGGKYVSVAPVPDTMGKEMGIQEGKQLEDEYYEFLGTSDHVLNSVQQMVLSIDSPNGWDVQTL</sequence>
<evidence type="ECO:0000313" key="3">
    <source>
        <dbReference type="Proteomes" id="UP000002494"/>
    </source>
</evidence>
<evidence type="ECO:0000313" key="1">
    <source>
        <dbReference type="EMBL" id="AAQ96253.1"/>
    </source>
</evidence>
<evidence type="ECO:0000313" key="2">
    <source>
        <dbReference type="Ensembl" id="ENSRNOP00000077710.1"/>
    </source>
</evidence>
<reference evidence="2" key="3">
    <citation type="submission" date="2025-05" db="UniProtKB">
        <authorList>
            <consortium name="Ensembl"/>
        </authorList>
    </citation>
    <scope>IDENTIFICATION</scope>
    <source>
        <strain evidence="2">Brown Norway</strain>
    </source>
</reference>
<dbReference type="AlphaFoldDB" id="Q6TXF9"/>
<reference evidence="1" key="1">
    <citation type="submission" date="2003-09" db="EMBL/GenBank/DDBJ databases">
        <title>Liver regeneration after PH.</title>
        <authorList>
            <person name="Xu C.S."/>
            <person name="Chang C.F."/>
            <person name="Han H.P."/>
            <person name="Wang G.P."/>
            <person name="Chai L.Q."/>
            <person name="Yuan J.Y."/>
            <person name="Yang K.J."/>
            <person name="Zhao L.F."/>
            <person name="Ma H."/>
            <person name="Wang L."/>
            <person name="Wang S.F."/>
            <person name="Xing X.K."/>
            <person name="Shen G.M."/>
            <person name="Shi J.B."/>
            <person name="Rahman S."/>
            <person name="Wang Q.N."/>
            <person name="Zhang J.B."/>
        </authorList>
    </citation>
    <scope>NUCLEOTIDE SEQUENCE</scope>
    <source>
        <strain evidence="1">Sprague-Dawley</strain>
    </source>
</reference>
<dbReference type="RGD" id="1595918">
    <property type="gene designation" value="Smg6"/>
</dbReference>
<accession>Q6TXF9</accession>